<organism evidence="3 4">
    <name type="scientific">Mycolicibacterium agri</name>
    <name type="common">Mycobacterium agri</name>
    <dbReference type="NCBI Taxonomy" id="36811"/>
    <lineage>
        <taxon>Bacteria</taxon>
        <taxon>Bacillati</taxon>
        <taxon>Actinomycetota</taxon>
        <taxon>Actinomycetes</taxon>
        <taxon>Mycobacteriales</taxon>
        <taxon>Mycobacteriaceae</taxon>
        <taxon>Mycolicibacterium</taxon>
    </lineage>
</organism>
<comment type="caution">
    <text evidence="3">The sequence shown here is derived from an EMBL/GenBank/DDBJ whole genome shotgun (WGS) entry which is preliminary data.</text>
</comment>
<gene>
    <name evidence="3" type="ORF">MAGR_15930</name>
</gene>
<evidence type="ECO:0000313" key="3">
    <source>
        <dbReference type="EMBL" id="GFG50152.1"/>
    </source>
</evidence>
<reference evidence="3 4" key="1">
    <citation type="journal article" date="2019" name="Emerg. Microbes Infect.">
        <title>Comprehensive subspecies identification of 175 nontuberculous mycobacteria species based on 7547 genomic profiles.</title>
        <authorList>
            <person name="Matsumoto Y."/>
            <person name="Kinjo T."/>
            <person name="Motooka D."/>
            <person name="Nabeya D."/>
            <person name="Jung N."/>
            <person name="Uechi K."/>
            <person name="Horii T."/>
            <person name="Iida T."/>
            <person name="Fujita J."/>
            <person name="Nakamura S."/>
        </authorList>
    </citation>
    <scope>NUCLEOTIDE SEQUENCE [LARGE SCALE GENOMIC DNA]</scope>
    <source>
        <strain evidence="3 4">JCM 6377</strain>
    </source>
</reference>
<evidence type="ECO:0000313" key="4">
    <source>
        <dbReference type="Proteomes" id="UP000465302"/>
    </source>
</evidence>
<feature type="compositionally biased region" description="Low complexity" evidence="1">
    <location>
        <begin position="204"/>
        <end position="215"/>
    </location>
</feature>
<evidence type="ECO:0000256" key="1">
    <source>
        <dbReference type="SAM" id="MobiDB-lite"/>
    </source>
</evidence>
<dbReference type="Proteomes" id="UP000465302">
    <property type="component" value="Unassembled WGS sequence"/>
</dbReference>
<proteinExistence type="predicted"/>
<evidence type="ECO:0000259" key="2">
    <source>
        <dbReference type="Pfam" id="PF22483"/>
    </source>
</evidence>
<dbReference type="InterPro" id="IPR054353">
    <property type="entry name" value="IstA-like_C"/>
</dbReference>
<dbReference type="EMBL" id="BLKS01000001">
    <property type="protein sequence ID" value="GFG50152.1"/>
    <property type="molecule type" value="Genomic_DNA"/>
</dbReference>
<accession>A0A7I9VXI5</accession>
<feature type="region of interest" description="Disordered" evidence="1">
    <location>
        <begin position="94"/>
        <end position="129"/>
    </location>
</feature>
<dbReference type="Pfam" id="PF22483">
    <property type="entry name" value="Mu-transpos_C_2"/>
    <property type="match status" value="1"/>
</dbReference>
<feature type="region of interest" description="Disordered" evidence="1">
    <location>
        <begin position="196"/>
        <end position="222"/>
    </location>
</feature>
<name>A0A7I9VXI5_MYCAG</name>
<sequence>MVKYSVPVRFIGRKVRVSLRANEVVVFDGRTPIAAHPRIAARTGTSVQLDHYLEVLKIKPGAFPGSSASAAARATGTFTSAHEAFWAAARRVNGDAAHPRTHRRPAAAPQHDRGRRGRGDRRGAEGRAVSADVVALEARRHAGTGGANSGRHLPAHTVAPEHRVVSLTQRRLADPAAVIAGLLTDTRPLPSVGAYDELLAQRASSGSTSPTTSPPNEESHVS</sequence>
<protein>
    <recommendedName>
        <fullName evidence="2">Transposase for insertion sequence element IS21-like C-terminal domain-containing protein</fullName>
    </recommendedName>
</protein>
<feature type="domain" description="Transposase for insertion sequence element IS21-like C-terminal" evidence="2">
    <location>
        <begin position="3"/>
        <end position="46"/>
    </location>
</feature>
<dbReference type="AlphaFoldDB" id="A0A7I9VXI5"/>